<accession>A0ABT6ARG6</accession>
<dbReference type="EMBL" id="JARJLM010000339">
    <property type="protein sequence ID" value="MDF3835223.1"/>
    <property type="molecule type" value="Genomic_DNA"/>
</dbReference>
<sequence>MTTPDTAALPSAIDELRNAVAHVLVDCTLAATYCPLKTAHGRTSFVDLMNGVALEYRREGMEQEALLAEAVVADFLADAPTRRDAVFPPARA</sequence>
<keyword evidence="2" id="KW-1185">Reference proteome</keyword>
<evidence type="ECO:0000313" key="2">
    <source>
        <dbReference type="Proteomes" id="UP001216674"/>
    </source>
</evidence>
<reference evidence="1 2" key="1">
    <citation type="submission" date="2023-03" db="EMBL/GenBank/DDBJ databases">
        <title>Draft assemblies of triclosan tolerant bacteria isolated from returned activated sludge.</title>
        <authorList>
            <person name="Van Hamelsveld S."/>
        </authorList>
    </citation>
    <scope>NUCLEOTIDE SEQUENCE [LARGE SCALE GENOMIC DNA]</scope>
    <source>
        <strain evidence="1 2">GW210010_S58</strain>
    </source>
</reference>
<gene>
    <name evidence="1" type="ORF">P3W85_19980</name>
</gene>
<proteinExistence type="predicted"/>
<comment type="caution">
    <text evidence="1">The sequence shown here is derived from an EMBL/GenBank/DDBJ whole genome shotgun (WGS) entry which is preliminary data.</text>
</comment>
<dbReference type="Proteomes" id="UP001216674">
    <property type="component" value="Unassembled WGS sequence"/>
</dbReference>
<dbReference type="RefSeq" id="WP_276266079.1">
    <property type="nucleotide sequence ID" value="NZ_JARJLM010000339.1"/>
</dbReference>
<organism evidence="1 2">
    <name type="scientific">Cupriavidus basilensis</name>
    <dbReference type="NCBI Taxonomy" id="68895"/>
    <lineage>
        <taxon>Bacteria</taxon>
        <taxon>Pseudomonadati</taxon>
        <taxon>Pseudomonadota</taxon>
        <taxon>Betaproteobacteria</taxon>
        <taxon>Burkholderiales</taxon>
        <taxon>Burkholderiaceae</taxon>
        <taxon>Cupriavidus</taxon>
    </lineage>
</organism>
<evidence type="ECO:0000313" key="1">
    <source>
        <dbReference type="EMBL" id="MDF3835223.1"/>
    </source>
</evidence>
<protein>
    <submittedName>
        <fullName evidence="1">Uncharacterized protein</fullName>
    </submittedName>
</protein>
<name>A0ABT6ARG6_9BURK</name>